<proteinExistence type="predicted"/>
<reference evidence="2" key="1">
    <citation type="submission" date="2025-08" db="UniProtKB">
        <authorList>
            <consortium name="RefSeq"/>
        </authorList>
    </citation>
    <scope>IDENTIFICATION</scope>
</reference>
<gene>
    <name evidence="2" type="primary">LOC105032992</name>
</gene>
<dbReference type="PANTHER" id="PTHR31210:SF11">
    <property type="entry name" value="KETOGLUTARATE REDUCTASE TRANS-SPLICING-LIKE PROTEIN, PUTATIVE (DUF707)-RELATED"/>
    <property type="match status" value="1"/>
</dbReference>
<organism evidence="1 2">
    <name type="scientific">Elaeis guineensis var. tenera</name>
    <name type="common">Oil palm</name>
    <dbReference type="NCBI Taxonomy" id="51953"/>
    <lineage>
        <taxon>Eukaryota</taxon>
        <taxon>Viridiplantae</taxon>
        <taxon>Streptophyta</taxon>
        <taxon>Embryophyta</taxon>
        <taxon>Tracheophyta</taxon>
        <taxon>Spermatophyta</taxon>
        <taxon>Magnoliopsida</taxon>
        <taxon>Liliopsida</taxon>
        <taxon>Arecaceae</taxon>
        <taxon>Arecoideae</taxon>
        <taxon>Cocoseae</taxon>
        <taxon>Elaeidinae</taxon>
        <taxon>Elaeis</taxon>
    </lineage>
</organism>
<sequence>MVLYMRDAVPLAQKNGCFQICAADDPMAIACEERAAYVSDLYGYLHEVFDPIRDRMRLLPSPPFNSCIYFSLSAETSTDITSLQRPASVGRPLDQVAKEDVSFVRVNDTTTFHHPDPLLKAERDGRESEGKKNCGRPSFLVLTLPPSVELLLAVTGDLKPTTPPPPPLLLLLHRRRCWRCLLPSSFSVPFFLSPNPQNPQSKLIPLEPITHLEIHPLLFGVRFASVGEIFQGKMRLPNLGSILTDSGDKRAYFCSFLLLGAVLGLAHLVGTPFFVSNKHVAKASKSLLAMAVGIKQKTVVDQIVEKFFSNNFTIMLFHYDDVVDEWRDLQWSDSALHVSKPCLISYYMEDGLPSFSYIQM</sequence>
<evidence type="ECO:0000313" key="1">
    <source>
        <dbReference type="Proteomes" id="UP000504607"/>
    </source>
</evidence>
<dbReference type="PANTHER" id="PTHR31210">
    <property type="entry name" value="OS06G0731900 PROTEIN"/>
    <property type="match status" value="1"/>
</dbReference>
<dbReference type="RefSeq" id="XP_029117016.1">
    <property type="nucleotide sequence ID" value="XM_029261183.1"/>
</dbReference>
<dbReference type="InterPro" id="IPR007877">
    <property type="entry name" value="DUF707"/>
</dbReference>
<evidence type="ECO:0000313" key="2">
    <source>
        <dbReference type="RefSeq" id="XP_029117016.1"/>
    </source>
</evidence>
<dbReference type="Proteomes" id="UP000504607">
    <property type="component" value="Unplaced"/>
</dbReference>
<dbReference type="AlphaFoldDB" id="A0A8N4EYM5"/>
<accession>A0A8N4EYM5</accession>
<protein>
    <submittedName>
        <fullName evidence="2">Uncharacterized protein LOC105032992</fullName>
    </submittedName>
</protein>
<dbReference type="Pfam" id="PF05212">
    <property type="entry name" value="DUF707"/>
    <property type="match status" value="1"/>
</dbReference>
<keyword evidence="1" id="KW-1185">Reference proteome</keyword>
<name>A0A8N4EYM5_ELAGV</name>